<dbReference type="InterPro" id="IPR000014">
    <property type="entry name" value="PAS"/>
</dbReference>
<feature type="domain" description="Response regulatory" evidence="7">
    <location>
        <begin position="732"/>
        <end position="848"/>
    </location>
</feature>
<evidence type="ECO:0000259" key="7">
    <source>
        <dbReference type="PROSITE" id="PS50110"/>
    </source>
</evidence>
<dbReference type="Proteomes" id="UP000315364">
    <property type="component" value="Chromosome"/>
</dbReference>
<dbReference type="SMART" id="SM00387">
    <property type="entry name" value="HATPase_c"/>
    <property type="match status" value="1"/>
</dbReference>
<keyword evidence="5" id="KW-0472">Membrane</keyword>
<evidence type="ECO:0000313" key="9">
    <source>
        <dbReference type="EMBL" id="QDZ10771.1"/>
    </source>
</evidence>
<dbReference type="InterPro" id="IPR001789">
    <property type="entry name" value="Sig_transdc_resp-reg_receiver"/>
</dbReference>
<reference evidence="9 10" key="1">
    <citation type="submission" date="2019-07" db="EMBL/GenBank/DDBJ databases">
        <title>Full genome sequence of Devosia sp. Gsoil 520.</title>
        <authorList>
            <person name="Im W.-T."/>
        </authorList>
    </citation>
    <scope>NUCLEOTIDE SEQUENCE [LARGE SCALE GENOMIC DNA]</scope>
    <source>
        <strain evidence="9 10">Gsoil 520</strain>
    </source>
</reference>
<dbReference type="InterPro" id="IPR035965">
    <property type="entry name" value="PAS-like_dom_sf"/>
</dbReference>
<feature type="domain" description="PAS" evidence="8">
    <location>
        <begin position="219"/>
        <end position="261"/>
    </location>
</feature>
<sequence length="857" mass="93445">MASTPTGEDTYPDPLVTAGRGGAGLWRVVVLALVLVAIAVAFSFFGDRIPAEFIMTFVGVLAVIGVFCLFGLAAGLFRFANGEERRTISNAMVDSLPFGAVVADRDGKISYVNAHYGSFSGAMTNGVPVGVPRLFAGQSDASEAIYRLSRAAKDGRTAIEDIRIVGGLGGSLGDSGRAYWYRVAVRPLPESDEAQKPLAIWSVEDITRDRDNNESAFRDLQRAIDYLDHSPAGFFSADAHGRIQYLNSTLTDWLGYDLAEFNSGHLGLSDLVRGDGATLLMRGRGDGEIGTEIIDIDLVRRNGTSFPVRLLHRAARLADGELGETRTLVLDKSKAPDTEEALRAAEVRFSRFFNDTPFAIATLDGEGRIIRTNAPFGRIFKWAGEEKSLELQPLSELIGEGSREKFGRAIADAAAHLSEVEPVDALLSAEGDHAVRLYLSSSEMSSGSPEQVNVYALDMTDQRKLEAQFAQSQKMQAVGQLAGGVAHDFNNLLTAIIGFSDLLLLKHKPGDPSFSELMQIKQNANRAAGLTRQLLAFSRRQTLRPQVLELPLIVDDLTVLLKRMIGEKNTLGVEHGRNIWPVRADVVQLEQVIINLVVNARDAMTNGGAITIRTSNVERSEAERLNFEGMVPADYVLIDVQDTGTGMSPEVLQKIFEPFFTTKELGKGTGLGLSTVYGIVKQTEGYIYPVSVVGVGTTFKIFLPRHVASAAEQAAKVAAAAAPVRDLTGHERILLVDDEESVRAFSARALRATGYEVFEADGGEEALEILEDEDFNIDLMISDVAMPEMDGPTLLKHIRERMPDLKVIFVSGYAEESVRRDIEDDQSVEFLPKPYSLDQINTKVKEVLQMVGKSDLN</sequence>
<accession>A0A5B8LSG9</accession>
<keyword evidence="10" id="KW-1185">Reference proteome</keyword>
<dbReference type="InterPro" id="IPR036097">
    <property type="entry name" value="HisK_dim/P_sf"/>
</dbReference>
<evidence type="ECO:0000259" key="6">
    <source>
        <dbReference type="PROSITE" id="PS50109"/>
    </source>
</evidence>
<dbReference type="NCBIfam" id="NF046020">
    <property type="entry name" value="HisKinCckABruc"/>
    <property type="match status" value="1"/>
</dbReference>
<dbReference type="InterPro" id="IPR003594">
    <property type="entry name" value="HATPase_dom"/>
</dbReference>
<gene>
    <name evidence="9" type="ORF">FPZ08_08410</name>
</gene>
<dbReference type="Gene3D" id="3.30.565.10">
    <property type="entry name" value="Histidine kinase-like ATPase, C-terminal domain"/>
    <property type="match status" value="1"/>
</dbReference>
<proteinExistence type="predicted"/>
<dbReference type="Pfam" id="PF00512">
    <property type="entry name" value="HisKA"/>
    <property type="match status" value="1"/>
</dbReference>
<dbReference type="Pfam" id="PF00072">
    <property type="entry name" value="Response_reg"/>
    <property type="match status" value="1"/>
</dbReference>
<feature type="transmembrane region" description="Helical" evidence="5">
    <location>
        <begin position="53"/>
        <end position="77"/>
    </location>
</feature>
<comment type="catalytic activity">
    <reaction evidence="1">
        <text>ATP + protein L-histidine = ADP + protein N-phospho-L-histidine.</text>
        <dbReference type="EC" id="2.7.13.3"/>
    </reaction>
</comment>
<feature type="transmembrane region" description="Helical" evidence="5">
    <location>
        <begin position="24"/>
        <end position="46"/>
    </location>
</feature>
<dbReference type="CDD" id="cd00130">
    <property type="entry name" value="PAS"/>
    <property type="match status" value="1"/>
</dbReference>
<dbReference type="PANTHER" id="PTHR43065">
    <property type="entry name" value="SENSOR HISTIDINE KINASE"/>
    <property type="match status" value="1"/>
</dbReference>
<dbReference type="SMART" id="SM00091">
    <property type="entry name" value="PAS"/>
    <property type="match status" value="3"/>
</dbReference>
<dbReference type="OrthoDB" id="9796100at2"/>
<dbReference type="EMBL" id="CP042304">
    <property type="protein sequence ID" value="QDZ10771.1"/>
    <property type="molecule type" value="Genomic_DNA"/>
</dbReference>
<evidence type="ECO:0000256" key="1">
    <source>
        <dbReference type="ARBA" id="ARBA00000085"/>
    </source>
</evidence>
<evidence type="ECO:0000256" key="2">
    <source>
        <dbReference type="ARBA" id="ARBA00012438"/>
    </source>
</evidence>
<dbReference type="GO" id="GO:0000155">
    <property type="term" value="F:phosphorelay sensor kinase activity"/>
    <property type="evidence" value="ECO:0007669"/>
    <property type="project" value="InterPro"/>
</dbReference>
<feature type="modified residue" description="4-aspartylphosphate" evidence="4">
    <location>
        <position position="783"/>
    </location>
</feature>
<dbReference type="PANTHER" id="PTHR43065:SF42">
    <property type="entry name" value="TWO-COMPONENT SENSOR PPRA"/>
    <property type="match status" value="1"/>
</dbReference>
<evidence type="ECO:0000256" key="4">
    <source>
        <dbReference type="PROSITE-ProRule" id="PRU00169"/>
    </source>
</evidence>
<dbReference type="Gene3D" id="3.30.450.20">
    <property type="entry name" value="PAS domain"/>
    <property type="match status" value="3"/>
</dbReference>
<dbReference type="Pfam" id="PF13426">
    <property type="entry name" value="PAS_9"/>
    <property type="match status" value="1"/>
</dbReference>
<dbReference type="InterPro" id="IPR013656">
    <property type="entry name" value="PAS_4"/>
</dbReference>
<dbReference type="KEGG" id="dea:FPZ08_08410"/>
<dbReference type="InterPro" id="IPR003661">
    <property type="entry name" value="HisK_dim/P_dom"/>
</dbReference>
<dbReference type="SMART" id="SM00448">
    <property type="entry name" value="REC"/>
    <property type="match status" value="1"/>
</dbReference>
<dbReference type="SUPFAM" id="SSF52172">
    <property type="entry name" value="CheY-like"/>
    <property type="match status" value="1"/>
</dbReference>
<evidence type="ECO:0000259" key="8">
    <source>
        <dbReference type="PROSITE" id="PS50112"/>
    </source>
</evidence>
<dbReference type="InterPro" id="IPR004358">
    <property type="entry name" value="Sig_transdc_His_kin-like_C"/>
</dbReference>
<keyword evidence="3 4" id="KW-0597">Phosphoprotein</keyword>
<dbReference type="Gene3D" id="1.10.287.130">
    <property type="match status" value="1"/>
</dbReference>
<name>A0A5B8LSG9_9HYPH</name>
<dbReference type="Pfam" id="PF02518">
    <property type="entry name" value="HATPase_c"/>
    <property type="match status" value="1"/>
</dbReference>
<feature type="domain" description="Histidine kinase" evidence="6">
    <location>
        <begin position="484"/>
        <end position="707"/>
    </location>
</feature>
<dbReference type="PROSITE" id="PS50112">
    <property type="entry name" value="PAS"/>
    <property type="match status" value="1"/>
</dbReference>
<dbReference type="InterPro" id="IPR005467">
    <property type="entry name" value="His_kinase_dom"/>
</dbReference>
<evidence type="ECO:0000256" key="5">
    <source>
        <dbReference type="SAM" id="Phobius"/>
    </source>
</evidence>
<dbReference type="RefSeq" id="WP_146289557.1">
    <property type="nucleotide sequence ID" value="NZ_CP042304.1"/>
</dbReference>
<dbReference type="PROSITE" id="PS50109">
    <property type="entry name" value="HIS_KIN"/>
    <property type="match status" value="1"/>
</dbReference>
<dbReference type="InterPro" id="IPR036890">
    <property type="entry name" value="HATPase_C_sf"/>
</dbReference>
<dbReference type="Pfam" id="PF08448">
    <property type="entry name" value="PAS_4"/>
    <property type="match status" value="2"/>
</dbReference>
<dbReference type="Gene3D" id="3.40.50.2300">
    <property type="match status" value="1"/>
</dbReference>
<dbReference type="CDD" id="cd00082">
    <property type="entry name" value="HisKA"/>
    <property type="match status" value="1"/>
</dbReference>
<keyword evidence="5" id="KW-1133">Transmembrane helix</keyword>
<evidence type="ECO:0000256" key="3">
    <source>
        <dbReference type="ARBA" id="ARBA00022553"/>
    </source>
</evidence>
<organism evidence="9 10">
    <name type="scientific">Devosia ginsengisoli</name>
    <dbReference type="NCBI Taxonomy" id="400770"/>
    <lineage>
        <taxon>Bacteria</taxon>
        <taxon>Pseudomonadati</taxon>
        <taxon>Pseudomonadota</taxon>
        <taxon>Alphaproteobacteria</taxon>
        <taxon>Hyphomicrobiales</taxon>
        <taxon>Devosiaceae</taxon>
        <taxon>Devosia</taxon>
    </lineage>
</organism>
<keyword evidence="5" id="KW-0812">Transmembrane</keyword>
<dbReference type="EC" id="2.7.13.3" evidence="2"/>
<dbReference type="PRINTS" id="PR00344">
    <property type="entry name" value="BCTRLSENSOR"/>
</dbReference>
<dbReference type="FunFam" id="1.10.287.130:FF:000037">
    <property type="entry name" value="Hybrid sensor histidine kinase/response regulator"/>
    <property type="match status" value="1"/>
</dbReference>
<dbReference type="SUPFAM" id="SSF55785">
    <property type="entry name" value="PYP-like sensor domain (PAS domain)"/>
    <property type="match status" value="3"/>
</dbReference>
<dbReference type="SUPFAM" id="SSF47384">
    <property type="entry name" value="Homodimeric domain of signal transducing histidine kinase"/>
    <property type="match status" value="1"/>
</dbReference>
<dbReference type="SUPFAM" id="SSF55874">
    <property type="entry name" value="ATPase domain of HSP90 chaperone/DNA topoisomerase II/histidine kinase"/>
    <property type="match status" value="1"/>
</dbReference>
<dbReference type="PROSITE" id="PS50110">
    <property type="entry name" value="RESPONSE_REGULATORY"/>
    <property type="match status" value="1"/>
</dbReference>
<dbReference type="SMART" id="SM00388">
    <property type="entry name" value="HisKA"/>
    <property type="match status" value="1"/>
</dbReference>
<evidence type="ECO:0000313" key="10">
    <source>
        <dbReference type="Proteomes" id="UP000315364"/>
    </source>
</evidence>
<dbReference type="InterPro" id="IPR011006">
    <property type="entry name" value="CheY-like_superfamily"/>
</dbReference>
<dbReference type="AlphaFoldDB" id="A0A5B8LSG9"/>
<protein>
    <recommendedName>
        <fullName evidence="2">histidine kinase</fullName>
        <ecNumber evidence="2">2.7.13.3</ecNumber>
    </recommendedName>
</protein>